<dbReference type="GO" id="GO:1902275">
    <property type="term" value="P:regulation of chromatin organization"/>
    <property type="evidence" value="ECO:0007669"/>
    <property type="project" value="TreeGrafter"/>
</dbReference>
<dbReference type="AlphaFoldDB" id="A0A8C7FWW3"/>
<protein>
    <submittedName>
        <fullName evidence="2">Structure specific recognition protein 1</fullName>
    </submittedName>
</protein>
<dbReference type="Proteomes" id="UP000694557">
    <property type="component" value="Unassembled WGS sequence"/>
</dbReference>
<sequence>DNDGRLRFGRQSVVYKSSKTGKVDSIPSVELSQGIKLTTSTGHIYKYDGFRDTDFEKISEYFKAHYKVELPEKELCEGGLELGHHQNPWRWGGGCV</sequence>
<dbReference type="GeneTree" id="ENSGT00940000157117"/>
<reference evidence="2" key="2">
    <citation type="submission" date="2025-09" db="UniProtKB">
        <authorList>
            <consortium name="Ensembl"/>
        </authorList>
    </citation>
    <scope>IDENTIFICATION</scope>
</reference>
<name>A0A8C7FWW3_ONCKI</name>
<dbReference type="Gene3D" id="2.30.29.30">
    <property type="entry name" value="Pleckstrin-homology domain (PH domain)/Phosphotyrosine-binding domain (PTB)"/>
    <property type="match status" value="1"/>
</dbReference>
<dbReference type="GO" id="GO:0042393">
    <property type="term" value="F:histone binding"/>
    <property type="evidence" value="ECO:0007669"/>
    <property type="project" value="TreeGrafter"/>
</dbReference>
<dbReference type="InterPro" id="IPR035417">
    <property type="entry name" value="SSRP1/POB3_N"/>
</dbReference>
<evidence type="ECO:0000313" key="2">
    <source>
        <dbReference type="Ensembl" id="ENSOKIP00005034087.1"/>
    </source>
</evidence>
<proteinExistence type="predicted"/>
<organism evidence="2 3">
    <name type="scientific">Oncorhynchus kisutch</name>
    <name type="common">Coho salmon</name>
    <name type="synonym">Salmo kisutch</name>
    <dbReference type="NCBI Taxonomy" id="8019"/>
    <lineage>
        <taxon>Eukaryota</taxon>
        <taxon>Metazoa</taxon>
        <taxon>Chordata</taxon>
        <taxon>Craniata</taxon>
        <taxon>Vertebrata</taxon>
        <taxon>Euteleostomi</taxon>
        <taxon>Actinopterygii</taxon>
        <taxon>Neopterygii</taxon>
        <taxon>Teleostei</taxon>
        <taxon>Protacanthopterygii</taxon>
        <taxon>Salmoniformes</taxon>
        <taxon>Salmonidae</taxon>
        <taxon>Salmoninae</taxon>
        <taxon>Oncorhynchus</taxon>
    </lineage>
</organism>
<dbReference type="PANTHER" id="PTHR45849">
    <property type="entry name" value="FACT COMPLEX SUBUNIT SSRP1"/>
    <property type="match status" value="1"/>
</dbReference>
<dbReference type="Pfam" id="PF17292">
    <property type="entry name" value="POB3_N"/>
    <property type="match status" value="1"/>
</dbReference>
<evidence type="ECO:0000259" key="1">
    <source>
        <dbReference type="Pfam" id="PF17292"/>
    </source>
</evidence>
<dbReference type="PANTHER" id="PTHR45849:SF1">
    <property type="entry name" value="FACT COMPLEX SUBUNIT SSRP1"/>
    <property type="match status" value="1"/>
</dbReference>
<gene>
    <name evidence="2" type="primary">SSRP1</name>
</gene>
<dbReference type="GO" id="GO:0031491">
    <property type="term" value="F:nucleosome binding"/>
    <property type="evidence" value="ECO:0007669"/>
    <property type="project" value="TreeGrafter"/>
</dbReference>
<dbReference type="Ensembl" id="ENSOKIT00005035972.1">
    <property type="protein sequence ID" value="ENSOKIP00005034087.1"/>
    <property type="gene ID" value="ENSOKIG00005014504.1"/>
</dbReference>
<evidence type="ECO:0000313" key="3">
    <source>
        <dbReference type="Proteomes" id="UP000694557"/>
    </source>
</evidence>
<dbReference type="GO" id="GO:0035101">
    <property type="term" value="C:FACT complex"/>
    <property type="evidence" value="ECO:0007669"/>
    <property type="project" value="TreeGrafter"/>
</dbReference>
<keyword evidence="3" id="KW-1185">Reference proteome</keyword>
<accession>A0A8C7FWW3</accession>
<dbReference type="InterPro" id="IPR011993">
    <property type="entry name" value="PH-like_dom_sf"/>
</dbReference>
<dbReference type="InterPro" id="IPR050454">
    <property type="entry name" value="RTT106/SSRP1_HistChap/FACT"/>
</dbReference>
<feature type="domain" description="FACT complex subunit SSRP1/POB3 N-terminal PH" evidence="1">
    <location>
        <begin position="2"/>
        <end position="70"/>
    </location>
</feature>
<reference evidence="2" key="1">
    <citation type="submission" date="2025-08" db="UniProtKB">
        <authorList>
            <consortium name="Ensembl"/>
        </authorList>
    </citation>
    <scope>IDENTIFICATION</scope>
</reference>